<sequence>MASESRVTRYISFPHEHSLSPCLQLLHL</sequence>
<dbReference type="EMBL" id="GGEC01085341">
    <property type="protein sequence ID" value="MBX65825.1"/>
    <property type="molecule type" value="Transcribed_RNA"/>
</dbReference>
<protein>
    <submittedName>
        <fullName evidence="1">Uncharacterized protein</fullName>
    </submittedName>
</protein>
<dbReference type="AlphaFoldDB" id="A0A2P2QFY8"/>
<name>A0A2P2QFY8_RHIMU</name>
<evidence type="ECO:0000313" key="1">
    <source>
        <dbReference type="EMBL" id="MBX65825.1"/>
    </source>
</evidence>
<accession>A0A2P2QFY8</accession>
<reference evidence="1" key="1">
    <citation type="submission" date="2018-02" db="EMBL/GenBank/DDBJ databases">
        <title>Rhizophora mucronata_Transcriptome.</title>
        <authorList>
            <person name="Meera S.P."/>
            <person name="Sreeshan A."/>
            <person name="Augustine A."/>
        </authorList>
    </citation>
    <scope>NUCLEOTIDE SEQUENCE</scope>
    <source>
        <tissue evidence="1">Leaf</tissue>
    </source>
</reference>
<proteinExistence type="predicted"/>
<organism evidence="1">
    <name type="scientific">Rhizophora mucronata</name>
    <name type="common">Asiatic mangrove</name>
    <dbReference type="NCBI Taxonomy" id="61149"/>
    <lineage>
        <taxon>Eukaryota</taxon>
        <taxon>Viridiplantae</taxon>
        <taxon>Streptophyta</taxon>
        <taxon>Embryophyta</taxon>
        <taxon>Tracheophyta</taxon>
        <taxon>Spermatophyta</taxon>
        <taxon>Magnoliopsida</taxon>
        <taxon>eudicotyledons</taxon>
        <taxon>Gunneridae</taxon>
        <taxon>Pentapetalae</taxon>
        <taxon>rosids</taxon>
        <taxon>fabids</taxon>
        <taxon>Malpighiales</taxon>
        <taxon>Rhizophoraceae</taxon>
        <taxon>Rhizophora</taxon>
    </lineage>
</organism>